<reference evidence="2" key="3">
    <citation type="journal article" date="2010" name="Genome Res.">
        <title>Population genomic sequencing of Coccidioides fungi reveals recent hybridization and transposon control.</title>
        <authorList>
            <person name="Neafsey D.E."/>
            <person name="Barker B.M."/>
            <person name="Sharpton T.J."/>
            <person name="Stajich J.E."/>
            <person name="Park D.J."/>
            <person name="Whiston E."/>
            <person name="Hung C.-Y."/>
            <person name="McMahan C."/>
            <person name="White J."/>
            <person name="Sykes S."/>
            <person name="Heiman D."/>
            <person name="Young S."/>
            <person name="Zeng Q."/>
            <person name="Abouelleil A."/>
            <person name="Aftuck L."/>
            <person name="Bessette D."/>
            <person name="Brown A."/>
            <person name="FitzGerald M."/>
            <person name="Lui A."/>
            <person name="Macdonald J.P."/>
            <person name="Priest M."/>
            <person name="Orbach M.J."/>
            <person name="Galgiani J.N."/>
            <person name="Kirkland T.N."/>
            <person name="Cole G.T."/>
            <person name="Birren B.W."/>
            <person name="Henn M.R."/>
            <person name="Taylor J.W."/>
            <person name="Rounsley S.D."/>
        </authorList>
    </citation>
    <scope>NUCLEOTIDE SEQUENCE [LARGE SCALE GENOMIC DNA]</scope>
    <source>
        <strain evidence="2">RMSCC 3488</strain>
    </source>
</reference>
<protein>
    <submittedName>
        <fullName evidence="1">Uncharacterized protein</fullName>
    </submittedName>
</protein>
<organism evidence="1 2">
    <name type="scientific">Coccidioides posadasii RMSCC 3488</name>
    <dbReference type="NCBI Taxonomy" id="454284"/>
    <lineage>
        <taxon>Eukaryota</taxon>
        <taxon>Fungi</taxon>
        <taxon>Dikarya</taxon>
        <taxon>Ascomycota</taxon>
        <taxon>Pezizomycotina</taxon>
        <taxon>Eurotiomycetes</taxon>
        <taxon>Eurotiomycetidae</taxon>
        <taxon>Onygenales</taxon>
        <taxon>Onygenaceae</taxon>
        <taxon>Coccidioides</taxon>
    </lineage>
</organism>
<name>A0A0J6IL17_COCPO</name>
<reference evidence="1 2" key="1">
    <citation type="submission" date="2007-06" db="EMBL/GenBank/DDBJ databases">
        <title>The Genome Sequence of Coccidioides posadasii RMSCC_3488.</title>
        <authorList>
            <consortium name="Coccidioides Genome Resources Consortium"/>
            <consortium name="The Broad Institute Genome Sequencing Platform"/>
            <person name="Henn M.R."/>
            <person name="Sykes S."/>
            <person name="Young S."/>
            <person name="Jaffe D."/>
            <person name="Berlin A."/>
            <person name="Alvarez P."/>
            <person name="Butler J."/>
            <person name="Gnerre S."/>
            <person name="Grabherr M."/>
            <person name="Mauceli E."/>
            <person name="Brockman W."/>
            <person name="Kodira C."/>
            <person name="Alvarado L."/>
            <person name="Zeng Q."/>
            <person name="Crawford M."/>
            <person name="Antoine C."/>
            <person name="Devon K."/>
            <person name="Galgiani J."/>
            <person name="Orsborn K."/>
            <person name="Lewis M.L."/>
            <person name="Nusbaum C."/>
            <person name="Galagan J."/>
            <person name="Birren B."/>
        </authorList>
    </citation>
    <scope>NUCLEOTIDE SEQUENCE [LARGE SCALE GENOMIC DNA]</scope>
    <source>
        <strain evidence="1 2">RMSCC 3488</strain>
    </source>
</reference>
<sequence length="152" mass="16826">MPYASHPRKGKQSSRIQVAAINQPLGTLATPKPLLQRLVLFSFWLPEIVPGSNTERHIAVVLLVSKRRNRSLFPGSTISAVMGPGLQTREFEQSFSILVRSTIEWPRQVSDALAHQADLQIHACNHQANDVISPSWIGSRWLRSAASIPTAD</sequence>
<proteinExistence type="predicted"/>
<reference evidence="2" key="2">
    <citation type="journal article" date="2009" name="Genome Res.">
        <title>Comparative genomic analyses of the human fungal pathogens Coccidioides and their relatives.</title>
        <authorList>
            <person name="Sharpton T.J."/>
            <person name="Stajich J.E."/>
            <person name="Rounsley S.D."/>
            <person name="Gardner M.J."/>
            <person name="Wortman J.R."/>
            <person name="Jordar V.S."/>
            <person name="Maiti R."/>
            <person name="Kodira C.D."/>
            <person name="Neafsey D.E."/>
            <person name="Zeng Q."/>
            <person name="Hung C.-Y."/>
            <person name="McMahan C."/>
            <person name="Muszewska A."/>
            <person name="Grynberg M."/>
            <person name="Mandel M.A."/>
            <person name="Kellner E.M."/>
            <person name="Barker B.M."/>
            <person name="Galgiani J.N."/>
            <person name="Orbach M.J."/>
            <person name="Kirkland T.N."/>
            <person name="Cole G.T."/>
            <person name="Henn M.R."/>
            <person name="Birren B.W."/>
            <person name="Taylor J.W."/>
        </authorList>
    </citation>
    <scope>NUCLEOTIDE SEQUENCE [LARGE SCALE GENOMIC DNA]</scope>
    <source>
        <strain evidence="2">RMSCC 3488</strain>
    </source>
</reference>
<dbReference type="Proteomes" id="UP000054567">
    <property type="component" value="Unassembled WGS sequence"/>
</dbReference>
<evidence type="ECO:0000313" key="2">
    <source>
        <dbReference type="Proteomes" id="UP000054567"/>
    </source>
</evidence>
<evidence type="ECO:0000313" key="1">
    <source>
        <dbReference type="EMBL" id="KMM72657.1"/>
    </source>
</evidence>
<dbReference type="EMBL" id="DS268114">
    <property type="protein sequence ID" value="KMM72657.1"/>
    <property type="molecule type" value="Genomic_DNA"/>
</dbReference>
<accession>A0A0J6IL17</accession>
<dbReference type="VEuPathDB" id="FungiDB:CPAG_08951"/>
<gene>
    <name evidence="1" type="ORF">CPAG_08951</name>
</gene>
<dbReference type="AlphaFoldDB" id="A0A0J6IL17"/>